<dbReference type="GO" id="GO:0016787">
    <property type="term" value="F:hydrolase activity"/>
    <property type="evidence" value="ECO:0007669"/>
    <property type="project" value="UniProtKB-KW"/>
</dbReference>
<keyword evidence="3" id="KW-0378">Hydrolase</keyword>
<comment type="caution">
    <text evidence="3">The sequence shown here is derived from an EMBL/GenBank/DDBJ whole genome shotgun (WGS) entry which is preliminary data.</text>
</comment>
<dbReference type="PANTHER" id="PTHR22946">
    <property type="entry name" value="DIENELACTONE HYDROLASE DOMAIN-CONTAINING PROTEIN-RELATED"/>
    <property type="match status" value="1"/>
</dbReference>
<accession>A0ABQ4CD19</accession>
<dbReference type="InterPro" id="IPR029058">
    <property type="entry name" value="AB_hydrolase_fold"/>
</dbReference>
<name>A0ABQ4CD19_9ACTN</name>
<dbReference type="EMBL" id="BONC01000073">
    <property type="protein sequence ID" value="GIF60665.1"/>
    <property type="molecule type" value="Genomic_DNA"/>
</dbReference>
<dbReference type="Gene3D" id="3.40.50.1820">
    <property type="entry name" value="alpha/beta hydrolase"/>
    <property type="match status" value="1"/>
</dbReference>
<comment type="similarity">
    <text evidence="1">Belongs to the AB hydrolase superfamily. FUS2 hydrolase family.</text>
</comment>
<protein>
    <submittedName>
        <fullName evidence="3">Alpha/beta hydrolase</fullName>
    </submittedName>
</protein>
<sequence length="409" mass="44145">MTKIGAKDELFGAQTLRTMGHTPYGGADIGECLATLARVQGTDLSSWYDEWTLTANRLQALAESEESAGRLETARLAYWRASNYFRTAGTMLLGTPLDRRAVEANLRQTDAFRRGGALMPAPPQAVEIPFTDTTLPGYLFRTGGDARDRPLLICVGGYDSTAEELYFFNGAAALARGYDVLAFDGPGQGSALLQRGLVMRPDWENVLTPVVDWVLDQSGVDINRIALIGLSLGGYLAPRAASGEHRLAACIVDGGEYDLFDTALQRMPGPVARGFAEGRPSSTAFLRRALRGLERRPTAGWSLRRGQLVHGAADAVTYIDMLRDYTMKGRAGRITCPTLVCHAEGDPLGAQAPQLYDALTTRKQLITFTVAEGAGDHCEAGARTLFHARALGWLDSILRPASVLTGSGY</sequence>
<dbReference type="Pfam" id="PF12697">
    <property type="entry name" value="Abhydrolase_6"/>
    <property type="match status" value="1"/>
</dbReference>
<evidence type="ECO:0000256" key="1">
    <source>
        <dbReference type="ARBA" id="ARBA00038115"/>
    </source>
</evidence>
<dbReference type="InterPro" id="IPR000073">
    <property type="entry name" value="AB_hydrolase_1"/>
</dbReference>
<evidence type="ECO:0000259" key="2">
    <source>
        <dbReference type="Pfam" id="PF12697"/>
    </source>
</evidence>
<keyword evidence="4" id="KW-1185">Reference proteome</keyword>
<proteinExistence type="inferred from homology"/>
<reference evidence="3 4" key="1">
    <citation type="submission" date="2021-01" db="EMBL/GenBank/DDBJ databases">
        <title>Whole genome shotgun sequence of Asanoa iriomotensis NBRC 100142.</title>
        <authorList>
            <person name="Komaki H."/>
            <person name="Tamura T."/>
        </authorList>
    </citation>
    <scope>NUCLEOTIDE SEQUENCE [LARGE SCALE GENOMIC DNA]</scope>
    <source>
        <strain evidence="3 4">NBRC 100142</strain>
    </source>
</reference>
<feature type="domain" description="AB hydrolase-1" evidence="2">
    <location>
        <begin position="164"/>
        <end position="378"/>
    </location>
</feature>
<dbReference type="PANTHER" id="PTHR22946:SF12">
    <property type="entry name" value="CONIDIAL PIGMENT BIOSYNTHESIS PROTEIN AYG1 (AFU_ORTHOLOGUE AFUA_2G17550)"/>
    <property type="match status" value="1"/>
</dbReference>
<organism evidence="3 4">
    <name type="scientific">Asanoa iriomotensis</name>
    <dbReference type="NCBI Taxonomy" id="234613"/>
    <lineage>
        <taxon>Bacteria</taxon>
        <taxon>Bacillati</taxon>
        <taxon>Actinomycetota</taxon>
        <taxon>Actinomycetes</taxon>
        <taxon>Micromonosporales</taxon>
        <taxon>Micromonosporaceae</taxon>
        <taxon>Asanoa</taxon>
    </lineage>
</organism>
<evidence type="ECO:0000313" key="4">
    <source>
        <dbReference type="Proteomes" id="UP000624325"/>
    </source>
</evidence>
<dbReference type="Proteomes" id="UP000624325">
    <property type="component" value="Unassembled WGS sequence"/>
</dbReference>
<dbReference type="RefSeq" id="WP_203707479.1">
    <property type="nucleotide sequence ID" value="NZ_BAAALU010000008.1"/>
</dbReference>
<dbReference type="Gene3D" id="1.20.1440.110">
    <property type="entry name" value="acylaminoacyl peptidase"/>
    <property type="match status" value="1"/>
</dbReference>
<dbReference type="SUPFAM" id="SSF53474">
    <property type="entry name" value="alpha/beta-Hydrolases"/>
    <property type="match status" value="1"/>
</dbReference>
<gene>
    <name evidence="3" type="ORF">Air01nite_67600</name>
</gene>
<evidence type="ECO:0000313" key="3">
    <source>
        <dbReference type="EMBL" id="GIF60665.1"/>
    </source>
</evidence>
<dbReference type="InterPro" id="IPR050261">
    <property type="entry name" value="FrsA_esterase"/>
</dbReference>